<sequence>MDEWLSLTIPSPNQLSFLSHQSSLRLASAIVLSHRLALLPLHRSRALRMSAVHSVAVSSSAISRCPKNLHALPASVSLPTAARPIFRSAFSGVSLHLPPPKVIPSRNSYVSKVTVMMAKPAIQFIQGTDEQTVPDVRLTKSRDGTNGVAIFTFDQPSVFDSSSELGDITGFYMIDEEGVLQSVDVSAKFINGKPARIEAKYVMRSPREWDRFMRFMERYSQANGLQFVKK</sequence>
<dbReference type="Proteomes" id="UP001055439">
    <property type="component" value="Chromosome 10"/>
</dbReference>
<evidence type="ECO:0000256" key="4">
    <source>
        <dbReference type="ARBA" id="ARBA00022640"/>
    </source>
</evidence>
<organism evidence="11 12">
    <name type="scientific">Musa troglodytarum</name>
    <name type="common">fe'i banana</name>
    <dbReference type="NCBI Taxonomy" id="320322"/>
    <lineage>
        <taxon>Eukaryota</taxon>
        <taxon>Viridiplantae</taxon>
        <taxon>Streptophyta</taxon>
        <taxon>Embryophyta</taxon>
        <taxon>Tracheophyta</taxon>
        <taxon>Spermatophyta</taxon>
        <taxon>Magnoliopsida</taxon>
        <taxon>Liliopsida</taxon>
        <taxon>Zingiberales</taxon>
        <taxon>Musaceae</taxon>
        <taxon>Musa</taxon>
    </lineage>
</organism>
<evidence type="ECO:0000256" key="10">
    <source>
        <dbReference type="RuleBase" id="RU003509"/>
    </source>
</evidence>
<evidence type="ECO:0000256" key="8">
    <source>
        <dbReference type="ARBA" id="ARBA00060947"/>
    </source>
</evidence>
<dbReference type="HAMAP" id="MF_01370">
    <property type="entry name" value="PSII_Psb28"/>
    <property type="match status" value="1"/>
</dbReference>
<dbReference type="InterPro" id="IPR005610">
    <property type="entry name" value="PSII_Psb28_class-1"/>
</dbReference>
<proteinExistence type="inferred from homology"/>
<dbReference type="InterPro" id="IPR038676">
    <property type="entry name" value="Psb28_c1_sf"/>
</dbReference>
<dbReference type="FunFam" id="2.40.30.220:FF:000001">
    <property type="entry name" value="Photosystem II reaction center Psb28 protein"/>
    <property type="match status" value="1"/>
</dbReference>
<comment type="subunit">
    <text evidence="9">Part of the photosystem II complex.</text>
</comment>
<evidence type="ECO:0000256" key="3">
    <source>
        <dbReference type="ARBA" id="ARBA00022531"/>
    </source>
</evidence>
<evidence type="ECO:0000256" key="7">
    <source>
        <dbReference type="ARBA" id="ARBA00023276"/>
    </source>
</evidence>
<evidence type="ECO:0000256" key="1">
    <source>
        <dbReference type="ARBA" id="ARBA00004185"/>
    </source>
</evidence>
<dbReference type="GO" id="GO:0009654">
    <property type="term" value="C:photosystem II oxygen evolving complex"/>
    <property type="evidence" value="ECO:0007669"/>
    <property type="project" value="InterPro"/>
</dbReference>
<gene>
    <name evidence="11" type="ORF">MUK42_05555</name>
</gene>
<evidence type="ECO:0000256" key="5">
    <source>
        <dbReference type="ARBA" id="ARBA00023078"/>
    </source>
</evidence>
<keyword evidence="12" id="KW-1185">Reference proteome</keyword>
<evidence type="ECO:0000256" key="6">
    <source>
        <dbReference type="ARBA" id="ARBA00023136"/>
    </source>
</evidence>
<protein>
    <recommendedName>
        <fullName evidence="10">Photosystem II reaction center Psb28 protein</fullName>
    </recommendedName>
</protein>
<dbReference type="PANTHER" id="PTHR34963">
    <property type="match status" value="1"/>
</dbReference>
<dbReference type="EMBL" id="CP097503">
    <property type="protein sequence ID" value="URD82979.1"/>
    <property type="molecule type" value="Genomic_DNA"/>
</dbReference>
<keyword evidence="7 10" id="KW-0604">Photosystem II</keyword>
<keyword evidence="5" id="KW-0793">Thylakoid</keyword>
<evidence type="ECO:0000313" key="11">
    <source>
        <dbReference type="EMBL" id="URD82979.1"/>
    </source>
</evidence>
<accession>A0A9E7JJF4</accession>
<keyword evidence="2" id="KW-0150">Chloroplast</keyword>
<comment type="similarity">
    <text evidence="8 10">Belongs to the Psb28 family.</text>
</comment>
<comment type="subcellular location">
    <subcellularLocation>
        <location evidence="1">Plastid</location>
        <location evidence="1">Chloroplast thylakoid membrane</location>
        <topology evidence="1">Peripheral membrane protein</topology>
        <orientation evidence="1">Stromal side</orientation>
    </subcellularLocation>
</comment>
<reference evidence="11" key="1">
    <citation type="submission" date="2022-05" db="EMBL/GenBank/DDBJ databases">
        <title>The Musa troglodytarum L. genome provides insights into the mechanism of non-climacteric behaviour and enrichment of carotenoids.</title>
        <authorList>
            <person name="Wang J."/>
        </authorList>
    </citation>
    <scope>NUCLEOTIDE SEQUENCE</scope>
    <source>
        <tissue evidence="11">Leaf</tissue>
    </source>
</reference>
<dbReference type="Gene3D" id="2.40.30.220">
    <property type="entry name" value="Photosystem II Psb28"/>
    <property type="match status" value="1"/>
</dbReference>
<keyword evidence="4" id="KW-0934">Plastid</keyword>
<keyword evidence="6" id="KW-0472">Membrane</keyword>
<evidence type="ECO:0000313" key="12">
    <source>
        <dbReference type="Proteomes" id="UP001055439"/>
    </source>
</evidence>
<evidence type="ECO:0000256" key="9">
    <source>
        <dbReference type="ARBA" id="ARBA00062039"/>
    </source>
</evidence>
<dbReference type="NCBIfam" id="TIGR03047">
    <property type="entry name" value="PS_II_psb28"/>
    <property type="match status" value="1"/>
</dbReference>
<dbReference type="OrthoDB" id="1938621at2759"/>
<dbReference type="GO" id="GO:0015979">
    <property type="term" value="P:photosynthesis"/>
    <property type="evidence" value="ECO:0007669"/>
    <property type="project" value="UniProtKB-KW"/>
</dbReference>
<dbReference type="Pfam" id="PF03912">
    <property type="entry name" value="Psb28"/>
    <property type="match status" value="1"/>
</dbReference>
<keyword evidence="3 10" id="KW-0602">Photosynthesis</keyword>
<dbReference type="GO" id="GO:0009535">
    <property type="term" value="C:chloroplast thylakoid membrane"/>
    <property type="evidence" value="ECO:0007669"/>
    <property type="project" value="UniProtKB-SubCell"/>
</dbReference>
<evidence type="ECO:0000256" key="2">
    <source>
        <dbReference type="ARBA" id="ARBA00022528"/>
    </source>
</evidence>
<dbReference type="PANTHER" id="PTHR34963:SF2">
    <property type="entry name" value="PHOTOSYSTEM II REACTION CENTER PSB28 PROTEIN, CHLOROPLASTIC"/>
    <property type="match status" value="1"/>
</dbReference>
<dbReference type="AlphaFoldDB" id="A0A9E7JJF4"/>
<name>A0A9E7JJF4_9LILI</name>